<dbReference type="EMBL" id="CP044399">
    <property type="protein sequence ID" value="QFI37112.1"/>
    <property type="molecule type" value="Genomic_DNA"/>
</dbReference>
<feature type="transmembrane region" description="Helical" evidence="7">
    <location>
        <begin position="87"/>
        <end position="109"/>
    </location>
</feature>
<keyword evidence="10" id="KW-1185">Reference proteome</keyword>
<dbReference type="InterPro" id="IPR006694">
    <property type="entry name" value="Fatty_acid_hydroxylase"/>
</dbReference>
<evidence type="ECO:0000256" key="1">
    <source>
        <dbReference type="ARBA" id="ARBA00004127"/>
    </source>
</evidence>
<comment type="subcellular location">
    <subcellularLocation>
        <location evidence="1">Endomembrane system</location>
        <topology evidence="1">Multi-pass membrane protein</topology>
    </subcellularLocation>
</comment>
<dbReference type="InterPro" id="IPR051689">
    <property type="entry name" value="Sterol_desaturase/TMEM195"/>
</dbReference>
<dbReference type="GO" id="GO:0006643">
    <property type="term" value="P:membrane lipid metabolic process"/>
    <property type="evidence" value="ECO:0007669"/>
    <property type="project" value="TreeGrafter"/>
</dbReference>
<feature type="transmembrane region" description="Helical" evidence="7">
    <location>
        <begin position="150"/>
        <end position="174"/>
    </location>
</feature>
<evidence type="ECO:0000256" key="2">
    <source>
        <dbReference type="ARBA" id="ARBA00022692"/>
    </source>
</evidence>
<keyword evidence="3 7" id="KW-1133">Transmembrane helix</keyword>
<reference evidence="9 10" key="1">
    <citation type="submission" date="2019-09" db="EMBL/GenBank/DDBJ databases">
        <title>Hybrid Assembly of the complete Genome of the Deep-Sea Bacterium Moritella marina from long Nanopore and Illumina reads.</title>
        <authorList>
            <person name="Magin S."/>
            <person name="Georgoulis A."/>
            <person name="Papadimitriou K."/>
            <person name="Iliakis G."/>
            <person name="Vorgias C.E."/>
        </authorList>
    </citation>
    <scope>NUCLEOTIDE SEQUENCE [LARGE SCALE GENOMIC DNA]</scope>
    <source>
        <strain evidence="9 10">MP-1</strain>
    </source>
</reference>
<gene>
    <name evidence="9" type="ORF">FR932_04340</name>
</gene>
<dbReference type="GO" id="GO:0016020">
    <property type="term" value="C:membrane"/>
    <property type="evidence" value="ECO:0007669"/>
    <property type="project" value="GOC"/>
</dbReference>
<feature type="transmembrane region" description="Helical" evidence="7">
    <location>
        <begin position="6"/>
        <end position="27"/>
    </location>
</feature>
<keyword evidence="4" id="KW-0560">Oxidoreductase</keyword>
<dbReference type="GO" id="GO:0050479">
    <property type="term" value="F:glyceryl-ether monooxygenase activity"/>
    <property type="evidence" value="ECO:0007669"/>
    <property type="project" value="TreeGrafter"/>
</dbReference>
<protein>
    <submittedName>
        <fullName evidence="9">Sterol desaturase family protein</fullName>
    </submittedName>
</protein>
<evidence type="ECO:0000256" key="6">
    <source>
        <dbReference type="ARBA" id="ARBA00023136"/>
    </source>
</evidence>
<dbReference type="RefSeq" id="WP_019439273.1">
    <property type="nucleotide sequence ID" value="NZ_ALOE01000001.1"/>
</dbReference>
<accession>A0A5J6WL06</accession>
<keyword evidence="6 7" id="KW-0472">Membrane</keyword>
<dbReference type="PANTHER" id="PTHR21624:SF1">
    <property type="entry name" value="ALKYLGLYCEROL MONOOXYGENASE"/>
    <property type="match status" value="1"/>
</dbReference>
<dbReference type="OrthoDB" id="9770329at2"/>
<proteinExistence type="predicted"/>
<evidence type="ECO:0000313" key="10">
    <source>
        <dbReference type="Proteomes" id="UP000327424"/>
    </source>
</evidence>
<evidence type="ECO:0000259" key="8">
    <source>
        <dbReference type="Pfam" id="PF04116"/>
    </source>
</evidence>
<sequence length="271" mass="31476">MSDWFIMNSNALRLSAFIGLFILLALWEHYQPKRPLSVSKLQRWGNNIAMVILNNLTLKLLMPFLAIDAALYVQDQQWGLVSLTADANLITSSFIVVLTIMLLDAAIYFQHRVFHNIPVLWRLHRMHHSDLDIDVTTAIRFHPIEILLSMVIKIAVIIALGVPVIAVVLFEMLLNLTAMFNHSNIRLSIKVDHYLRCLLVTPDMHRVHHSINGRETNHNFGFCLPWWDRLFGSYQAQPKLGHQNMQIGLPYFRNTKEYQIQNMLTQPFRNK</sequence>
<dbReference type="PANTHER" id="PTHR21624">
    <property type="entry name" value="STEROL DESATURASE-RELATED PROTEIN"/>
    <property type="match status" value="1"/>
</dbReference>
<feature type="domain" description="Fatty acid hydroxylase" evidence="8">
    <location>
        <begin position="96"/>
        <end position="233"/>
    </location>
</feature>
<evidence type="ECO:0000256" key="4">
    <source>
        <dbReference type="ARBA" id="ARBA00023002"/>
    </source>
</evidence>
<name>A0A5J6WL06_MORMI</name>
<evidence type="ECO:0000313" key="9">
    <source>
        <dbReference type="EMBL" id="QFI37112.1"/>
    </source>
</evidence>
<dbReference type="GO" id="GO:0012505">
    <property type="term" value="C:endomembrane system"/>
    <property type="evidence" value="ECO:0007669"/>
    <property type="project" value="UniProtKB-SubCell"/>
</dbReference>
<evidence type="ECO:0000256" key="3">
    <source>
        <dbReference type="ARBA" id="ARBA00022989"/>
    </source>
</evidence>
<keyword evidence="2 7" id="KW-0812">Transmembrane</keyword>
<dbReference type="GO" id="GO:0005506">
    <property type="term" value="F:iron ion binding"/>
    <property type="evidence" value="ECO:0007669"/>
    <property type="project" value="InterPro"/>
</dbReference>
<evidence type="ECO:0000256" key="7">
    <source>
        <dbReference type="SAM" id="Phobius"/>
    </source>
</evidence>
<feature type="transmembrane region" description="Helical" evidence="7">
    <location>
        <begin position="48"/>
        <end position="67"/>
    </location>
</feature>
<dbReference type="AlphaFoldDB" id="A0A5J6WL06"/>
<organism evidence="9 10">
    <name type="scientific">Moritella marina ATCC 15381</name>
    <dbReference type="NCBI Taxonomy" id="1202962"/>
    <lineage>
        <taxon>Bacteria</taxon>
        <taxon>Pseudomonadati</taxon>
        <taxon>Pseudomonadota</taxon>
        <taxon>Gammaproteobacteria</taxon>
        <taxon>Alteromonadales</taxon>
        <taxon>Moritellaceae</taxon>
        <taxon>Moritella</taxon>
    </lineage>
</organism>
<keyword evidence="5" id="KW-0443">Lipid metabolism</keyword>
<evidence type="ECO:0000256" key="5">
    <source>
        <dbReference type="ARBA" id="ARBA00023098"/>
    </source>
</evidence>
<dbReference type="Pfam" id="PF04116">
    <property type="entry name" value="FA_hydroxylase"/>
    <property type="match status" value="1"/>
</dbReference>
<dbReference type="Proteomes" id="UP000327424">
    <property type="component" value="Chromosome"/>
</dbReference>
<dbReference type="KEGG" id="mmaa:FR932_04340"/>
<dbReference type="GO" id="GO:0008610">
    <property type="term" value="P:lipid biosynthetic process"/>
    <property type="evidence" value="ECO:0007669"/>
    <property type="project" value="InterPro"/>
</dbReference>